<name>A0A0M0JHX9_9EUKA</name>
<keyword evidence="3" id="KW-1185">Reference proteome</keyword>
<dbReference type="InterPro" id="IPR036249">
    <property type="entry name" value="Thioredoxin-like_sf"/>
</dbReference>
<dbReference type="GO" id="GO:0005634">
    <property type="term" value="C:nucleus"/>
    <property type="evidence" value="ECO:0007669"/>
    <property type="project" value="TreeGrafter"/>
</dbReference>
<dbReference type="GO" id="GO:0004791">
    <property type="term" value="F:thioredoxin-disulfide reductase (NADPH) activity"/>
    <property type="evidence" value="ECO:0007669"/>
    <property type="project" value="TreeGrafter"/>
</dbReference>
<comment type="caution">
    <text evidence="2">The sequence shown here is derived from an EMBL/GenBank/DDBJ whole genome shotgun (WGS) entry which is preliminary data.</text>
</comment>
<proteinExistence type="predicted"/>
<dbReference type="Gene3D" id="3.40.30.10">
    <property type="entry name" value="Glutaredoxin"/>
    <property type="match status" value="1"/>
</dbReference>
<dbReference type="PANTHER" id="PTHR46472:SF1">
    <property type="entry name" value="NUCLEOREDOXIN"/>
    <property type="match status" value="1"/>
</dbReference>
<dbReference type="OrthoDB" id="189920at2759"/>
<dbReference type="GO" id="GO:0031397">
    <property type="term" value="P:negative regulation of protein ubiquitination"/>
    <property type="evidence" value="ECO:0007669"/>
    <property type="project" value="TreeGrafter"/>
</dbReference>
<dbReference type="InterPro" id="IPR017937">
    <property type="entry name" value="Thioredoxin_CS"/>
</dbReference>
<gene>
    <name evidence="2" type="ORF">Ctob_008555</name>
</gene>
<dbReference type="InterPro" id="IPR013766">
    <property type="entry name" value="Thioredoxin_domain"/>
</dbReference>
<dbReference type="EMBL" id="JWZX01002922">
    <property type="protein sequence ID" value="KOO25843.1"/>
    <property type="molecule type" value="Genomic_DNA"/>
</dbReference>
<organism evidence="2 3">
    <name type="scientific">Chrysochromulina tobinii</name>
    <dbReference type="NCBI Taxonomy" id="1460289"/>
    <lineage>
        <taxon>Eukaryota</taxon>
        <taxon>Haptista</taxon>
        <taxon>Haptophyta</taxon>
        <taxon>Prymnesiophyceae</taxon>
        <taxon>Prymnesiales</taxon>
        <taxon>Chrysochromulinaceae</taxon>
        <taxon>Chrysochromulina</taxon>
    </lineage>
</organism>
<evidence type="ECO:0000259" key="1">
    <source>
        <dbReference type="PROSITE" id="PS51352"/>
    </source>
</evidence>
<feature type="domain" description="Thioredoxin" evidence="1">
    <location>
        <begin position="1"/>
        <end position="164"/>
    </location>
</feature>
<evidence type="ECO:0000313" key="3">
    <source>
        <dbReference type="Proteomes" id="UP000037460"/>
    </source>
</evidence>
<reference evidence="3" key="1">
    <citation type="journal article" date="2015" name="PLoS Genet.">
        <title>Genome Sequence and Transcriptome Analyses of Chrysochromulina tobin: Metabolic Tools for Enhanced Algal Fitness in the Prominent Order Prymnesiales (Haptophyceae).</title>
        <authorList>
            <person name="Hovde B.T."/>
            <person name="Deodato C.R."/>
            <person name="Hunsperger H.M."/>
            <person name="Ryken S.A."/>
            <person name="Yost W."/>
            <person name="Jha R.K."/>
            <person name="Patterson J."/>
            <person name="Monnat R.J. Jr."/>
            <person name="Barlow S.B."/>
            <person name="Starkenburg S.R."/>
            <person name="Cattolico R.A."/>
        </authorList>
    </citation>
    <scope>NUCLEOTIDE SEQUENCE</scope>
    <source>
        <strain evidence="3">CCMP291</strain>
    </source>
</reference>
<dbReference type="PROSITE" id="PS51352">
    <property type="entry name" value="THIOREDOXIN_2"/>
    <property type="match status" value="1"/>
</dbReference>
<dbReference type="Proteomes" id="UP000037460">
    <property type="component" value="Unassembled WGS sequence"/>
</dbReference>
<evidence type="ECO:0000313" key="2">
    <source>
        <dbReference type="EMBL" id="KOO25843.1"/>
    </source>
</evidence>
<dbReference type="SUPFAM" id="SSF52833">
    <property type="entry name" value="Thioredoxin-like"/>
    <property type="match status" value="1"/>
</dbReference>
<protein>
    <submittedName>
        <fullName evidence="2">Nucleoredoxin-like protein 2</fullName>
    </submittedName>
</protein>
<dbReference type="Pfam" id="PF13905">
    <property type="entry name" value="Thioredoxin_8"/>
    <property type="match status" value="1"/>
</dbReference>
<dbReference type="InterPro" id="IPR012336">
    <property type="entry name" value="Thioredoxin-like_fold"/>
</dbReference>
<dbReference type="AlphaFoldDB" id="A0A0M0JHX9"/>
<sequence>MSCPVLPNALERADGSKVGQEVLAGKTVMLFFSAEWCPACSTFVPILHTLYDDAKEKGQMLEVIYVSSDNDAAQKDRYMREKHGDWLSVPFGDTEARDTLKKKYGCFAGKEAPSYSGVMRRSGIPSIVIINQAGEELVHMDVDPPTEITRKGDAILDEWAAHRW</sequence>
<dbReference type="PANTHER" id="PTHR46472">
    <property type="entry name" value="NUCLEOREDOXIN"/>
    <property type="match status" value="1"/>
</dbReference>
<accession>A0A0M0JHX9</accession>
<dbReference type="GO" id="GO:0030178">
    <property type="term" value="P:negative regulation of Wnt signaling pathway"/>
    <property type="evidence" value="ECO:0007669"/>
    <property type="project" value="TreeGrafter"/>
</dbReference>
<dbReference type="PROSITE" id="PS00194">
    <property type="entry name" value="THIOREDOXIN_1"/>
    <property type="match status" value="1"/>
</dbReference>